<reference evidence="2 3" key="2">
    <citation type="journal article" date="2009" name="PLoS ONE">
        <title>An integrated genetic and cytogenetic map of the cucumber genome.</title>
        <authorList>
            <person name="Ren Y."/>
            <person name="Zhang Z."/>
            <person name="Liu J."/>
            <person name="Staub J.E."/>
            <person name="Han Y."/>
            <person name="Cheng Z."/>
            <person name="Li X."/>
            <person name="Lu J."/>
            <person name="Miao H."/>
            <person name="Kang H."/>
            <person name="Xie B."/>
            <person name="Gu X."/>
            <person name="Wang X."/>
            <person name="Du Y."/>
            <person name="Jin W."/>
            <person name="Huang S."/>
        </authorList>
    </citation>
    <scope>NUCLEOTIDE SEQUENCE [LARGE SCALE GENOMIC DNA]</scope>
    <source>
        <strain evidence="3">cv. 9930</strain>
    </source>
</reference>
<dbReference type="eggNOG" id="KOG4533">
    <property type="taxonomic scope" value="Eukaryota"/>
</dbReference>
<evidence type="ECO:0000256" key="1">
    <source>
        <dbReference type="SAM" id="Phobius"/>
    </source>
</evidence>
<dbReference type="PANTHER" id="PTHR28110:SF1">
    <property type="entry name" value="TRANSMEMBRANE PROTEIN"/>
    <property type="match status" value="1"/>
</dbReference>
<dbReference type="KEGG" id="csv:101213429"/>
<dbReference type="Gramene" id="KGN44498">
    <property type="protein sequence ID" value="KGN44498"/>
    <property type="gene ID" value="Csa_7G318980"/>
</dbReference>
<dbReference type="OrthoDB" id="4347at2759"/>
<sequence length="347" mass="39304">MSNFSYGSPSPKSFNAYPRGGDLDLESGATLKRIRKSKSSQIYLVRMLKSVGNRIHYYYKLHPVIVLFIFLSIGVTLLMILSVYESHYRMANYYGKLSVVSEAFPFAKLQNLVMVAGHSVYVSSSCEKVEKEDSWVLESYQKHPGQAATFISHIKEGVEIAAMDDAALLLFSGGETRKNAGPRSEAQSYWAVAESKGWFGNKENVRSRALTEEHARDSFENLLFSICRFRELTGKYPQNITVVSYDFKEKRFANLHRSAINFPKSRFFYAGTPASMTSKEAALKGEALVRAQFQDDPFGCQGSLYRKKLGRDPFHRSIPYPNGCPEIAGLFRYCRTDPYPGFLPWTK</sequence>
<dbReference type="InterPro" id="IPR055323">
    <property type="entry name" value="C57A10.07/YOR238W"/>
</dbReference>
<gene>
    <name evidence="2" type="ORF">Csa_7G318980</name>
</gene>
<reference evidence="2 3" key="4">
    <citation type="journal article" date="2011" name="BMC Genomics">
        <title>RNA-Seq improves annotation of protein-coding genes in the cucumber genome.</title>
        <authorList>
            <person name="Li Z."/>
            <person name="Zhang Z."/>
            <person name="Yan P."/>
            <person name="Huang S."/>
            <person name="Fei Z."/>
            <person name="Lin K."/>
        </authorList>
    </citation>
    <scope>NUCLEOTIDE SEQUENCE [LARGE SCALE GENOMIC DNA]</scope>
    <source>
        <strain evidence="3">cv. 9930</strain>
    </source>
</reference>
<proteinExistence type="predicted"/>
<dbReference type="AlphaFoldDB" id="A0A0A0K4Z3"/>
<name>A0A0A0K4Z3_CUCSA</name>
<evidence type="ECO:0000313" key="2">
    <source>
        <dbReference type="EMBL" id="KGN44498.1"/>
    </source>
</evidence>
<dbReference type="OMA" id="DLYGCHG"/>
<keyword evidence="1" id="KW-1133">Transmembrane helix</keyword>
<organism evidence="2 3">
    <name type="scientific">Cucumis sativus</name>
    <name type="common">Cucumber</name>
    <dbReference type="NCBI Taxonomy" id="3659"/>
    <lineage>
        <taxon>Eukaryota</taxon>
        <taxon>Viridiplantae</taxon>
        <taxon>Streptophyta</taxon>
        <taxon>Embryophyta</taxon>
        <taxon>Tracheophyta</taxon>
        <taxon>Spermatophyta</taxon>
        <taxon>Magnoliopsida</taxon>
        <taxon>eudicotyledons</taxon>
        <taxon>Gunneridae</taxon>
        <taxon>Pentapetalae</taxon>
        <taxon>rosids</taxon>
        <taxon>fabids</taxon>
        <taxon>Cucurbitales</taxon>
        <taxon>Cucurbitaceae</taxon>
        <taxon>Benincaseae</taxon>
        <taxon>Cucumis</taxon>
    </lineage>
</organism>
<keyword evidence="3" id="KW-1185">Reference proteome</keyword>
<evidence type="ECO:0000313" key="3">
    <source>
        <dbReference type="Proteomes" id="UP000029981"/>
    </source>
</evidence>
<keyword evidence="1" id="KW-0472">Membrane</keyword>
<dbReference type="Proteomes" id="UP000029981">
    <property type="component" value="Chromosome 7"/>
</dbReference>
<dbReference type="PANTHER" id="PTHR28110">
    <property type="entry name" value="TRANSMEMBRANE PROTEIN"/>
    <property type="match status" value="1"/>
</dbReference>
<feature type="transmembrane region" description="Helical" evidence="1">
    <location>
        <begin position="64"/>
        <end position="84"/>
    </location>
</feature>
<dbReference type="EMBL" id="CM002928">
    <property type="protein sequence ID" value="KGN44498.1"/>
    <property type="molecule type" value="Genomic_DNA"/>
</dbReference>
<dbReference type="STRING" id="3659.A0A0A0K4Z3"/>
<accession>A0A0A0K4Z3</accession>
<reference evidence="2 3" key="3">
    <citation type="journal article" date="2010" name="BMC Genomics">
        <title>Transcriptome sequencing and comparative analysis of cucumber flowers with different sex types.</title>
        <authorList>
            <person name="Guo S."/>
            <person name="Zheng Y."/>
            <person name="Joung J.G."/>
            <person name="Liu S."/>
            <person name="Zhang Z."/>
            <person name="Crasta O.R."/>
            <person name="Sobral B.W."/>
            <person name="Xu Y."/>
            <person name="Huang S."/>
            <person name="Fei Z."/>
        </authorList>
    </citation>
    <scope>NUCLEOTIDE SEQUENCE [LARGE SCALE GENOMIC DNA]</scope>
    <source>
        <strain evidence="3">cv. 9930</strain>
    </source>
</reference>
<keyword evidence="1" id="KW-0812">Transmembrane</keyword>
<reference evidence="2 3" key="1">
    <citation type="journal article" date="2009" name="Nat. Genet.">
        <title>The genome of the cucumber, Cucumis sativus L.</title>
        <authorList>
            <person name="Huang S."/>
            <person name="Li R."/>
            <person name="Zhang Z."/>
            <person name="Li L."/>
            <person name="Gu X."/>
            <person name="Fan W."/>
            <person name="Lucas W.J."/>
            <person name="Wang X."/>
            <person name="Xie B."/>
            <person name="Ni P."/>
            <person name="Ren Y."/>
            <person name="Zhu H."/>
            <person name="Li J."/>
            <person name="Lin K."/>
            <person name="Jin W."/>
            <person name="Fei Z."/>
            <person name="Li G."/>
            <person name="Staub J."/>
            <person name="Kilian A."/>
            <person name="van der Vossen E.A."/>
            <person name="Wu Y."/>
            <person name="Guo J."/>
            <person name="He J."/>
            <person name="Jia Z."/>
            <person name="Ren Y."/>
            <person name="Tian G."/>
            <person name="Lu Y."/>
            <person name="Ruan J."/>
            <person name="Qian W."/>
            <person name="Wang M."/>
            <person name="Huang Q."/>
            <person name="Li B."/>
            <person name="Xuan Z."/>
            <person name="Cao J."/>
            <person name="Asan"/>
            <person name="Wu Z."/>
            <person name="Zhang J."/>
            <person name="Cai Q."/>
            <person name="Bai Y."/>
            <person name="Zhao B."/>
            <person name="Han Y."/>
            <person name="Li Y."/>
            <person name="Li X."/>
            <person name="Wang S."/>
            <person name="Shi Q."/>
            <person name="Liu S."/>
            <person name="Cho W.K."/>
            <person name="Kim J.Y."/>
            <person name="Xu Y."/>
            <person name="Heller-Uszynska K."/>
            <person name="Miao H."/>
            <person name="Cheng Z."/>
            <person name="Zhang S."/>
            <person name="Wu J."/>
            <person name="Yang Y."/>
            <person name="Kang H."/>
            <person name="Li M."/>
            <person name="Liang H."/>
            <person name="Ren X."/>
            <person name="Shi Z."/>
            <person name="Wen M."/>
            <person name="Jian M."/>
            <person name="Yang H."/>
            <person name="Zhang G."/>
            <person name="Yang Z."/>
            <person name="Chen R."/>
            <person name="Liu S."/>
            <person name="Li J."/>
            <person name="Ma L."/>
            <person name="Liu H."/>
            <person name="Zhou Y."/>
            <person name="Zhao J."/>
            <person name="Fang X."/>
            <person name="Li G."/>
            <person name="Fang L."/>
            <person name="Li Y."/>
            <person name="Liu D."/>
            <person name="Zheng H."/>
            <person name="Zhang Y."/>
            <person name="Qin N."/>
            <person name="Li Z."/>
            <person name="Yang G."/>
            <person name="Yang S."/>
            <person name="Bolund L."/>
            <person name="Kristiansen K."/>
            <person name="Zheng H."/>
            <person name="Li S."/>
            <person name="Zhang X."/>
            <person name="Yang H."/>
            <person name="Wang J."/>
            <person name="Sun R."/>
            <person name="Zhang B."/>
            <person name="Jiang S."/>
            <person name="Wang J."/>
            <person name="Du Y."/>
            <person name="Li S."/>
        </authorList>
    </citation>
    <scope>NUCLEOTIDE SEQUENCE [LARGE SCALE GENOMIC DNA]</scope>
    <source>
        <strain evidence="3">cv. 9930</strain>
    </source>
</reference>
<protein>
    <submittedName>
        <fullName evidence="2">Uncharacterized protein</fullName>
    </submittedName>
</protein>